<dbReference type="CDD" id="cd07026">
    <property type="entry name" value="Ribosomal_L20"/>
    <property type="match status" value="1"/>
</dbReference>
<evidence type="ECO:0000256" key="8">
    <source>
        <dbReference type="RuleBase" id="RU000560"/>
    </source>
</evidence>
<dbReference type="Pfam" id="PF00453">
    <property type="entry name" value="Ribosomal_L20"/>
    <property type="match status" value="1"/>
</dbReference>
<accession>A0A4R8M8P2</accession>
<dbReference type="InterPro" id="IPR049946">
    <property type="entry name" value="RIBOSOMAL_L20_CS"/>
</dbReference>
<evidence type="ECO:0000256" key="5">
    <source>
        <dbReference type="ARBA" id="ARBA00023274"/>
    </source>
</evidence>
<dbReference type="RefSeq" id="WP_133957815.1">
    <property type="nucleotide sequence ID" value="NZ_SORI01000010.1"/>
</dbReference>
<keyword evidence="10" id="KW-1185">Reference proteome</keyword>
<keyword evidence="4 7" id="KW-0689">Ribosomal protein</keyword>
<dbReference type="GO" id="GO:1990904">
    <property type="term" value="C:ribonucleoprotein complex"/>
    <property type="evidence" value="ECO:0007669"/>
    <property type="project" value="UniProtKB-KW"/>
</dbReference>
<dbReference type="Gene3D" id="6.10.160.10">
    <property type="match status" value="1"/>
</dbReference>
<dbReference type="AlphaFoldDB" id="A0A4R8M8P2"/>
<dbReference type="FunFam" id="1.10.1900.20:FF:000001">
    <property type="entry name" value="50S ribosomal protein L20"/>
    <property type="match status" value="1"/>
</dbReference>
<keyword evidence="3 7" id="KW-0694">RNA-binding</keyword>
<organism evidence="9 10">
    <name type="scientific">Aminivibrio pyruvatiphilus</name>
    <dbReference type="NCBI Taxonomy" id="1005740"/>
    <lineage>
        <taxon>Bacteria</taxon>
        <taxon>Thermotogati</taxon>
        <taxon>Synergistota</taxon>
        <taxon>Synergistia</taxon>
        <taxon>Synergistales</taxon>
        <taxon>Aminobacteriaceae</taxon>
        <taxon>Aminivibrio</taxon>
    </lineage>
</organism>
<comment type="function">
    <text evidence="7 8">Binds directly to 23S ribosomal RNA and is necessary for the in vitro assembly process of the 50S ribosomal subunit. It is not involved in the protein synthesizing functions of that subunit.</text>
</comment>
<dbReference type="PRINTS" id="PR00062">
    <property type="entry name" value="RIBOSOMALL20"/>
</dbReference>
<dbReference type="SUPFAM" id="SSF74731">
    <property type="entry name" value="Ribosomal protein L20"/>
    <property type="match status" value="1"/>
</dbReference>
<gene>
    <name evidence="7" type="primary">rplT</name>
    <name evidence="9" type="ORF">C8D99_110111</name>
</gene>
<dbReference type="PANTHER" id="PTHR10986">
    <property type="entry name" value="39S RIBOSOMAL PROTEIN L20"/>
    <property type="match status" value="1"/>
</dbReference>
<evidence type="ECO:0000313" key="9">
    <source>
        <dbReference type="EMBL" id="TDY59976.1"/>
    </source>
</evidence>
<dbReference type="PROSITE" id="PS00937">
    <property type="entry name" value="RIBOSOMAL_L20"/>
    <property type="match status" value="1"/>
</dbReference>
<evidence type="ECO:0000256" key="1">
    <source>
        <dbReference type="ARBA" id="ARBA00007698"/>
    </source>
</evidence>
<evidence type="ECO:0000256" key="2">
    <source>
        <dbReference type="ARBA" id="ARBA00022730"/>
    </source>
</evidence>
<sequence length="119" mass="13718">MPRVKGGSASDRKRKKLFSITKGYWGRKKNVYRRAREAYLHSLSRAYADRKKKKRDFRRLWITRINAASRAQGLSYSVLMNGLKKAGISINRKMLSELAINDMPAFIKLSEQARSALGR</sequence>
<dbReference type="GO" id="GO:0019843">
    <property type="term" value="F:rRNA binding"/>
    <property type="evidence" value="ECO:0007669"/>
    <property type="project" value="UniProtKB-UniRule"/>
</dbReference>
<comment type="caution">
    <text evidence="9">The sequence shown here is derived from an EMBL/GenBank/DDBJ whole genome shotgun (WGS) entry which is preliminary data.</text>
</comment>
<dbReference type="HAMAP" id="MF_00382">
    <property type="entry name" value="Ribosomal_bL20"/>
    <property type="match status" value="1"/>
</dbReference>
<keyword evidence="2 7" id="KW-0699">rRNA-binding</keyword>
<keyword evidence="5 7" id="KW-0687">Ribonucleoprotein</keyword>
<dbReference type="Proteomes" id="UP000295066">
    <property type="component" value="Unassembled WGS sequence"/>
</dbReference>
<dbReference type="GO" id="GO:0005840">
    <property type="term" value="C:ribosome"/>
    <property type="evidence" value="ECO:0007669"/>
    <property type="project" value="UniProtKB-KW"/>
</dbReference>
<evidence type="ECO:0000256" key="3">
    <source>
        <dbReference type="ARBA" id="ARBA00022884"/>
    </source>
</evidence>
<dbReference type="GO" id="GO:0003735">
    <property type="term" value="F:structural constituent of ribosome"/>
    <property type="evidence" value="ECO:0007669"/>
    <property type="project" value="InterPro"/>
</dbReference>
<dbReference type="EMBL" id="SORI01000010">
    <property type="protein sequence ID" value="TDY59976.1"/>
    <property type="molecule type" value="Genomic_DNA"/>
</dbReference>
<evidence type="ECO:0000313" key="10">
    <source>
        <dbReference type="Proteomes" id="UP000295066"/>
    </source>
</evidence>
<evidence type="ECO:0000256" key="7">
    <source>
        <dbReference type="HAMAP-Rule" id="MF_00382"/>
    </source>
</evidence>
<evidence type="ECO:0000256" key="4">
    <source>
        <dbReference type="ARBA" id="ARBA00022980"/>
    </source>
</evidence>
<reference evidence="9 10" key="1">
    <citation type="submission" date="2019-03" db="EMBL/GenBank/DDBJ databases">
        <title>Genomic Encyclopedia of Type Strains, Phase IV (KMG-IV): sequencing the most valuable type-strain genomes for metagenomic binning, comparative biology and taxonomic classification.</title>
        <authorList>
            <person name="Goeker M."/>
        </authorList>
    </citation>
    <scope>NUCLEOTIDE SEQUENCE [LARGE SCALE GENOMIC DNA]</scope>
    <source>
        <strain evidence="9 10">DSM 25964</strain>
    </source>
</reference>
<dbReference type="OrthoDB" id="9808966at2"/>
<proteinExistence type="inferred from homology"/>
<dbReference type="GO" id="GO:0006412">
    <property type="term" value="P:translation"/>
    <property type="evidence" value="ECO:0007669"/>
    <property type="project" value="InterPro"/>
</dbReference>
<dbReference type="NCBIfam" id="TIGR01032">
    <property type="entry name" value="rplT_bact"/>
    <property type="match status" value="1"/>
</dbReference>
<name>A0A4R8M8P2_9BACT</name>
<evidence type="ECO:0000256" key="6">
    <source>
        <dbReference type="ARBA" id="ARBA00035172"/>
    </source>
</evidence>
<dbReference type="InterPro" id="IPR035566">
    <property type="entry name" value="Ribosomal_protein_bL20_C"/>
</dbReference>
<dbReference type="InterPro" id="IPR005813">
    <property type="entry name" value="Ribosomal_bL20"/>
</dbReference>
<protein>
    <recommendedName>
        <fullName evidence="6 7">Large ribosomal subunit protein bL20</fullName>
    </recommendedName>
</protein>
<dbReference type="GO" id="GO:0000027">
    <property type="term" value="P:ribosomal large subunit assembly"/>
    <property type="evidence" value="ECO:0007669"/>
    <property type="project" value="UniProtKB-UniRule"/>
</dbReference>
<comment type="similarity">
    <text evidence="1 7 8">Belongs to the bacterial ribosomal protein bL20 family.</text>
</comment>
<dbReference type="Gene3D" id="1.10.1900.20">
    <property type="entry name" value="Ribosomal protein L20"/>
    <property type="match status" value="1"/>
</dbReference>